<proteinExistence type="predicted"/>
<feature type="repeat" description="PPR" evidence="2">
    <location>
        <begin position="377"/>
        <end position="411"/>
    </location>
</feature>
<protein>
    <submittedName>
        <fullName evidence="3">Pentatricopeptide repeat-containing protein</fullName>
        <ecNumber evidence="3">3.6.4.12</ecNumber>
    </submittedName>
</protein>
<dbReference type="OrthoDB" id="185373at2759"/>
<reference evidence="3 4" key="1">
    <citation type="journal article" date="2017" name="Nature">
        <title>The Apostasia genome and the evolution of orchids.</title>
        <authorList>
            <person name="Zhang G.Q."/>
            <person name="Liu K.W."/>
            <person name="Li Z."/>
            <person name="Lohaus R."/>
            <person name="Hsiao Y.Y."/>
            <person name="Niu S.C."/>
            <person name="Wang J.Y."/>
            <person name="Lin Y.C."/>
            <person name="Xu Q."/>
            <person name="Chen L.J."/>
            <person name="Yoshida K."/>
            <person name="Fujiwara S."/>
            <person name="Wang Z.W."/>
            <person name="Zhang Y.Q."/>
            <person name="Mitsuda N."/>
            <person name="Wang M."/>
            <person name="Liu G.H."/>
            <person name="Pecoraro L."/>
            <person name="Huang H.X."/>
            <person name="Xiao X.J."/>
            <person name="Lin M."/>
            <person name="Wu X.Y."/>
            <person name="Wu W.L."/>
            <person name="Chen Y.Y."/>
            <person name="Chang S.B."/>
            <person name="Sakamoto S."/>
            <person name="Ohme-Takagi M."/>
            <person name="Yagi M."/>
            <person name="Zeng S.J."/>
            <person name="Shen C.Y."/>
            <person name="Yeh C.M."/>
            <person name="Luo Y.B."/>
            <person name="Tsai W.C."/>
            <person name="Van de Peer Y."/>
            <person name="Liu Z.J."/>
        </authorList>
    </citation>
    <scope>NUCLEOTIDE SEQUENCE [LARGE SCALE GENOMIC DNA]</scope>
    <source>
        <strain evidence="4">cv. Shenzhen</strain>
        <tissue evidence="3">Stem</tissue>
    </source>
</reference>
<dbReference type="InterPro" id="IPR002885">
    <property type="entry name" value="PPR_rpt"/>
</dbReference>
<name>A0A2I0A6X3_9ASPA</name>
<dbReference type="PROSITE" id="PS51375">
    <property type="entry name" value="PPR"/>
    <property type="match status" value="4"/>
</dbReference>
<evidence type="ECO:0000256" key="1">
    <source>
        <dbReference type="ARBA" id="ARBA00022737"/>
    </source>
</evidence>
<dbReference type="Proteomes" id="UP000236161">
    <property type="component" value="Unassembled WGS sequence"/>
</dbReference>
<dbReference type="InterPro" id="IPR046848">
    <property type="entry name" value="E_motif"/>
</dbReference>
<dbReference type="GO" id="GO:0003678">
    <property type="term" value="F:DNA helicase activity"/>
    <property type="evidence" value="ECO:0007669"/>
    <property type="project" value="UniProtKB-EC"/>
</dbReference>
<feature type="repeat" description="PPR" evidence="2">
    <location>
        <begin position="172"/>
        <end position="209"/>
    </location>
</feature>
<dbReference type="AlphaFoldDB" id="A0A2I0A6X3"/>
<keyword evidence="1" id="KW-0677">Repeat</keyword>
<keyword evidence="4" id="KW-1185">Reference proteome</keyword>
<dbReference type="EMBL" id="KZ452014">
    <property type="protein sequence ID" value="PKA51278.1"/>
    <property type="molecule type" value="Genomic_DNA"/>
</dbReference>
<dbReference type="InterPro" id="IPR046960">
    <property type="entry name" value="PPR_At4g14850-like_plant"/>
</dbReference>
<dbReference type="InterPro" id="IPR011990">
    <property type="entry name" value="TPR-like_helical_dom_sf"/>
</dbReference>
<dbReference type="Gene3D" id="1.25.40.10">
    <property type="entry name" value="Tetratricopeptide repeat domain"/>
    <property type="match status" value="4"/>
</dbReference>
<keyword evidence="3" id="KW-0378">Hydrolase</keyword>
<dbReference type="Pfam" id="PF13041">
    <property type="entry name" value="PPR_2"/>
    <property type="match status" value="2"/>
</dbReference>
<dbReference type="NCBIfam" id="TIGR00756">
    <property type="entry name" value="PPR"/>
    <property type="match status" value="2"/>
</dbReference>
<dbReference type="PANTHER" id="PTHR47926">
    <property type="entry name" value="PENTATRICOPEPTIDE REPEAT-CONTAINING PROTEIN"/>
    <property type="match status" value="1"/>
</dbReference>
<dbReference type="FunFam" id="1.25.40.10:FF:000381">
    <property type="entry name" value="Pentatricopeptide repeat-containing protein"/>
    <property type="match status" value="1"/>
</dbReference>
<dbReference type="GO" id="GO:0016787">
    <property type="term" value="F:hydrolase activity"/>
    <property type="evidence" value="ECO:0007669"/>
    <property type="project" value="UniProtKB-KW"/>
</dbReference>
<feature type="repeat" description="PPR" evidence="2">
    <location>
        <begin position="478"/>
        <end position="512"/>
    </location>
</feature>
<dbReference type="PANTHER" id="PTHR47926:SF443">
    <property type="entry name" value="PENTATRICOPEPTIDE REPEAT-CONTAINING PROTEIN"/>
    <property type="match status" value="1"/>
</dbReference>
<dbReference type="STRING" id="1088818.A0A2I0A6X3"/>
<dbReference type="GO" id="GO:0003723">
    <property type="term" value="F:RNA binding"/>
    <property type="evidence" value="ECO:0007669"/>
    <property type="project" value="InterPro"/>
</dbReference>
<evidence type="ECO:0000256" key="2">
    <source>
        <dbReference type="PROSITE-ProRule" id="PRU00708"/>
    </source>
</evidence>
<evidence type="ECO:0000313" key="4">
    <source>
        <dbReference type="Proteomes" id="UP000236161"/>
    </source>
</evidence>
<dbReference type="Pfam" id="PF20431">
    <property type="entry name" value="E_motif"/>
    <property type="match status" value="1"/>
</dbReference>
<feature type="repeat" description="PPR" evidence="2">
    <location>
        <begin position="275"/>
        <end position="309"/>
    </location>
</feature>
<accession>A0A2I0A6X3</accession>
<organism evidence="3 4">
    <name type="scientific">Apostasia shenzhenica</name>
    <dbReference type="NCBI Taxonomy" id="1088818"/>
    <lineage>
        <taxon>Eukaryota</taxon>
        <taxon>Viridiplantae</taxon>
        <taxon>Streptophyta</taxon>
        <taxon>Embryophyta</taxon>
        <taxon>Tracheophyta</taxon>
        <taxon>Spermatophyta</taxon>
        <taxon>Magnoliopsida</taxon>
        <taxon>Liliopsida</taxon>
        <taxon>Asparagales</taxon>
        <taxon>Orchidaceae</taxon>
        <taxon>Apostasioideae</taxon>
        <taxon>Apostasia</taxon>
    </lineage>
</organism>
<dbReference type="EC" id="3.6.4.12" evidence="3"/>
<dbReference type="Pfam" id="PF01535">
    <property type="entry name" value="PPR"/>
    <property type="match status" value="6"/>
</dbReference>
<gene>
    <name evidence="3" type="primary">PCMP-H42</name>
    <name evidence="3" type="ORF">AXF42_Ash010718</name>
</gene>
<evidence type="ECO:0000313" key="3">
    <source>
        <dbReference type="EMBL" id="PKA51278.1"/>
    </source>
</evidence>
<sequence length="693" mass="78564">MDLSEAITLPDKLSSCLKGSRAVEPRIIHGVALKLGCFLSSVFLSNNILHAYASRSTDDARQLFDEIPQSNAVSWSIMNCAYSQQCRIKDIILIWRKMRLLKISPNAFVFGSIFTGCTRARDLLTGIQIHCGAVKFGIAHLSFVADTLIDMYARCGKIEEPWKVFHETPEKNVVSWTTMITCLANMERHESLEPAFKLFREMICRRMWPVGMTFMSILKVFGKLSNIRQATQVHGCMVKLGIEVDVHLGSRLISMYGRCGAVEEAHKVFVRMDKDLVSWTSMLVAHMQNGYHREAANLFWKMIEEKMMFDSYVIASMIVVYSALVDVNKGREIHAFSIRTNLVSDISVGNALITLYGKCREIKMAERVFKIMGLNRDNISWTAMMSCYSQNDQYKEAFIFFMQMLQEGQILEIFSFTIAIQACSSMTSLFVGEQMHARTIKIGFDANLSVANSLITMYAKCGSITAAFSVFDFMAERDIVSWNAMITAFSQHGFVRQALGLFSEMQRANLEPDEFTFIAVLVSCGRAGLVTEGWEYFKMMTDVYGLDPGMEHYGCMIDLLGRSNKLQEAMDFIKAMPFEPDYLVWEAMLAACKVHGDAELVNFAAKKILRMKPEESSPYISLSTINTYMGMCDSKTYYRGKMRSGLQKEPGISWVDAYMLPKDSKMQVLIALKEESLSLLRCETCFEAENCKR</sequence>
<dbReference type="FunFam" id="1.25.40.10:FF:000090">
    <property type="entry name" value="Pentatricopeptide repeat-containing protein, chloroplastic"/>
    <property type="match status" value="1"/>
</dbReference>
<dbReference type="GO" id="GO:0009451">
    <property type="term" value="P:RNA modification"/>
    <property type="evidence" value="ECO:0007669"/>
    <property type="project" value="InterPro"/>
</dbReference>